<reference evidence="1 2" key="1">
    <citation type="submission" date="2019-06" db="EMBL/GenBank/DDBJ databases">
        <title>Persicimonas caeni gen. nov., sp. nov., a predatory bacterium isolated from solar saltern.</title>
        <authorList>
            <person name="Wang S."/>
        </authorList>
    </citation>
    <scope>NUCLEOTIDE SEQUENCE [LARGE SCALE GENOMIC DNA]</scope>
    <source>
        <strain evidence="1 2">YN101</strain>
    </source>
</reference>
<evidence type="ECO:0008006" key="3">
    <source>
        <dbReference type="Google" id="ProtNLM"/>
    </source>
</evidence>
<dbReference type="Proteomes" id="UP000315995">
    <property type="component" value="Chromosome"/>
</dbReference>
<dbReference type="EMBL" id="CP041186">
    <property type="protein sequence ID" value="QDG53234.1"/>
    <property type="molecule type" value="Genomic_DNA"/>
</dbReference>
<proteinExistence type="predicted"/>
<keyword evidence="2" id="KW-1185">Reference proteome</keyword>
<dbReference type="InterPro" id="IPR013078">
    <property type="entry name" value="His_Pase_superF_clade-1"/>
</dbReference>
<dbReference type="InterPro" id="IPR029033">
    <property type="entry name" value="His_PPase_superfam"/>
</dbReference>
<dbReference type="Pfam" id="PF00300">
    <property type="entry name" value="His_Phos_1"/>
    <property type="match status" value="1"/>
</dbReference>
<sequence>MVAIIRRRRPTVKRKLLVIRHAQTKHQQSGQTDHQRELTVQGKSDALRVAAHIQQLGWTPQTVVSSDATRTRQTWQHLDEVFEASVDVTFTDSLYLAGVDAVCDALFALPEDVHEVAVLGHNPGWQNLVHWLSGTAVRMSPGTAVLLEGEGETWADALRQNKWKLHEVIRPEHL</sequence>
<accession>A0A5B8YDV2</accession>
<name>A0A4Y6PY29_PERCE</name>
<gene>
    <name evidence="1" type="ORF">FIV42_21530</name>
</gene>
<protein>
    <recommendedName>
        <fullName evidence="3">Histidine phosphatase family protein</fullName>
    </recommendedName>
</protein>
<dbReference type="PANTHER" id="PTHR47623">
    <property type="entry name" value="OS09G0287300 PROTEIN"/>
    <property type="match status" value="1"/>
</dbReference>
<evidence type="ECO:0000313" key="1">
    <source>
        <dbReference type="EMBL" id="QDG53234.1"/>
    </source>
</evidence>
<dbReference type="Gene3D" id="3.40.50.1240">
    <property type="entry name" value="Phosphoglycerate mutase-like"/>
    <property type="match status" value="1"/>
</dbReference>
<dbReference type="SMART" id="SM00855">
    <property type="entry name" value="PGAM"/>
    <property type="match status" value="1"/>
</dbReference>
<evidence type="ECO:0000313" key="2">
    <source>
        <dbReference type="Proteomes" id="UP000315995"/>
    </source>
</evidence>
<dbReference type="PANTHER" id="PTHR47623:SF1">
    <property type="entry name" value="OS09G0287300 PROTEIN"/>
    <property type="match status" value="1"/>
</dbReference>
<dbReference type="CDD" id="cd07067">
    <property type="entry name" value="HP_PGM_like"/>
    <property type="match status" value="1"/>
</dbReference>
<dbReference type="OrthoDB" id="9781415at2"/>
<accession>A0A4Y6PY29</accession>
<organism evidence="1 2">
    <name type="scientific">Persicimonas caeni</name>
    <dbReference type="NCBI Taxonomy" id="2292766"/>
    <lineage>
        <taxon>Bacteria</taxon>
        <taxon>Deltaproteobacteria</taxon>
        <taxon>Bradymonadales</taxon>
        <taxon>Bradymonadaceae</taxon>
        <taxon>Persicimonas</taxon>
    </lineage>
</organism>
<dbReference type="AlphaFoldDB" id="A0A4Y6PY29"/>
<dbReference type="SUPFAM" id="SSF53254">
    <property type="entry name" value="Phosphoglycerate mutase-like"/>
    <property type="match status" value="1"/>
</dbReference>